<dbReference type="InterPro" id="IPR038312">
    <property type="entry name" value="DUF5063_sf"/>
</dbReference>
<dbReference type="AlphaFoldDB" id="A0A6P1E3S3"/>
<gene>
    <name evidence="1" type="ORF">G3480_26280</name>
</gene>
<sequence>MSSAATWAQRRSRHPIAAAVGRFLHLMAADPGNPPALEALIRLLDELAWLAHQIRREEIEHGDVAVETEPPDADWAASSRQAFAWVGHVRSEAREGRPQIDCPAVELSEIVDDLARIQWRFRSTSDGDALFHYQLGFISHWGHHLRRVQQALHAWYW</sequence>
<evidence type="ECO:0000313" key="2">
    <source>
        <dbReference type="Proteomes" id="UP000471640"/>
    </source>
</evidence>
<dbReference type="EMBL" id="JAAIJR010000294">
    <property type="protein sequence ID" value="NEX23733.1"/>
    <property type="molecule type" value="Genomic_DNA"/>
</dbReference>
<comment type="caution">
    <text evidence="1">The sequence shown here is derived from an EMBL/GenBank/DDBJ whole genome shotgun (WGS) entry which is preliminary data.</text>
</comment>
<name>A0A6P1E3S3_9GAMM</name>
<evidence type="ECO:0008006" key="3">
    <source>
        <dbReference type="Google" id="ProtNLM"/>
    </source>
</evidence>
<organism evidence="1 2">
    <name type="scientific">Thiorhodococcus mannitoliphagus</name>
    <dbReference type="NCBI Taxonomy" id="329406"/>
    <lineage>
        <taxon>Bacteria</taxon>
        <taxon>Pseudomonadati</taxon>
        <taxon>Pseudomonadota</taxon>
        <taxon>Gammaproteobacteria</taxon>
        <taxon>Chromatiales</taxon>
        <taxon>Chromatiaceae</taxon>
        <taxon>Thiorhodococcus</taxon>
    </lineage>
</organism>
<evidence type="ECO:0000313" key="1">
    <source>
        <dbReference type="EMBL" id="NEX23733.1"/>
    </source>
</evidence>
<protein>
    <recommendedName>
        <fullName evidence="3">DUF5063 domain-containing protein</fullName>
    </recommendedName>
</protein>
<dbReference type="Proteomes" id="UP000471640">
    <property type="component" value="Unassembled WGS sequence"/>
</dbReference>
<reference evidence="2" key="1">
    <citation type="journal article" date="2020" name="Microbiol. Resour. Announc.">
        <title>Draft Genome Sequences of Thiorhodococcus mannitoliphagus and Thiorhodococcus minor, Purple Sulfur Photosynthetic Bacteria in the Gammaproteobacterial Family Chromatiaceae.</title>
        <authorList>
            <person name="Aviles F.A."/>
            <person name="Meyer T.E."/>
            <person name="Kyndt J.A."/>
        </authorList>
    </citation>
    <scope>NUCLEOTIDE SEQUENCE [LARGE SCALE GENOMIC DNA]</scope>
    <source>
        <strain evidence="2">DSM 18266</strain>
    </source>
</reference>
<proteinExistence type="predicted"/>
<keyword evidence="2" id="KW-1185">Reference proteome</keyword>
<dbReference type="RefSeq" id="WP_164657148.1">
    <property type="nucleotide sequence ID" value="NZ_JAAIJR010000294.1"/>
</dbReference>
<accession>A0A6P1E3S3</accession>
<dbReference type="Gene3D" id="1.20.120.1550">
    <property type="entry name" value="Protein of unknown function DUF5063"/>
    <property type="match status" value="1"/>
</dbReference>
<reference evidence="1 2" key="2">
    <citation type="submission" date="2020-02" db="EMBL/GenBank/DDBJ databases">
        <title>Genome sequences of Thiorhodococcus mannitoliphagus and Thiorhodococcus minor, purple sulfur photosynthetic bacteria in the gammaproteobacterial family, Chromatiaceae.</title>
        <authorList>
            <person name="Aviles F.A."/>
            <person name="Meyer T.E."/>
            <person name="Kyndt J.A."/>
        </authorList>
    </citation>
    <scope>NUCLEOTIDE SEQUENCE [LARGE SCALE GENOMIC DNA]</scope>
    <source>
        <strain evidence="1 2">DSM 18266</strain>
    </source>
</reference>